<protein>
    <recommendedName>
        <fullName evidence="5">Aldehyde dehydrogenase domain-containing protein</fullName>
    </recommendedName>
</protein>
<dbReference type="PANTHER" id="PTHR42804:SF1">
    <property type="entry name" value="ALDEHYDE DEHYDROGENASE-RELATED"/>
    <property type="match status" value="1"/>
</dbReference>
<sequence length="250" mass="28143">MGRLTFEIGGKSAAILLPDLDIAKALPTLEQFTMRFFGQFCFSQTCLVVPRSREEEMVGACPSRVSSFRMVDPWYLEVHVGPVPNRVQFDKAMGYIAQCVEDGAKVTVQTYDDSDEAVAIAYDTGFGLSGAVFGDVDRALDVARRIPTGQMHLPWSWPRVRRLAVSRCRASVEKADPLEAFLLNTKRSPPRRADESIALRTRALKRPRDRRPATFGPEIFEPRQPSKLGRWREAQPTLGRLPWTMLGFGR</sequence>
<name>A0A2K9Z304_RHILE</name>
<dbReference type="Proteomes" id="UP000238523">
    <property type="component" value="Chromosome"/>
</dbReference>
<dbReference type="SUPFAM" id="SSF53720">
    <property type="entry name" value="ALDH-like"/>
    <property type="match status" value="1"/>
</dbReference>
<dbReference type="InterPro" id="IPR016161">
    <property type="entry name" value="Ald_DH/histidinol_DH"/>
</dbReference>
<accession>A0A2K9Z304</accession>
<dbReference type="InterPro" id="IPR015590">
    <property type="entry name" value="Aldehyde_DH_dom"/>
</dbReference>
<dbReference type="AlphaFoldDB" id="A0A2K9Z304"/>
<dbReference type="InterPro" id="IPR029510">
    <property type="entry name" value="Ald_DH_CS_GLU"/>
</dbReference>
<dbReference type="InterPro" id="IPR016163">
    <property type="entry name" value="Ald_DH_C"/>
</dbReference>
<dbReference type="PANTHER" id="PTHR42804">
    <property type="entry name" value="ALDEHYDE DEHYDROGENASE"/>
    <property type="match status" value="1"/>
</dbReference>
<evidence type="ECO:0000313" key="6">
    <source>
        <dbReference type="EMBL" id="AUW42615.1"/>
    </source>
</evidence>
<feature type="active site" evidence="3">
    <location>
        <position position="7"/>
    </location>
</feature>
<feature type="domain" description="Aldehyde dehydrogenase" evidence="5">
    <location>
        <begin position="2"/>
        <end position="108"/>
    </location>
</feature>
<evidence type="ECO:0000259" key="5">
    <source>
        <dbReference type="Pfam" id="PF00171"/>
    </source>
</evidence>
<dbReference type="GO" id="GO:0016620">
    <property type="term" value="F:oxidoreductase activity, acting on the aldehyde or oxo group of donors, NAD or NADP as acceptor"/>
    <property type="evidence" value="ECO:0007669"/>
    <property type="project" value="InterPro"/>
</dbReference>
<organism evidence="6 7">
    <name type="scientific">Rhizobium leguminosarum</name>
    <dbReference type="NCBI Taxonomy" id="384"/>
    <lineage>
        <taxon>Bacteria</taxon>
        <taxon>Pseudomonadati</taxon>
        <taxon>Pseudomonadota</taxon>
        <taxon>Alphaproteobacteria</taxon>
        <taxon>Hyphomicrobiales</taxon>
        <taxon>Rhizobiaceae</taxon>
        <taxon>Rhizobium/Agrobacterium group</taxon>
        <taxon>Rhizobium</taxon>
    </lineage>
</organism>
<evidence type="ECO:0000256" key="2">
    <source>
        <dbReference type="ARBA" id="ARBA00023002"/>
    </source>
</evidence>
<keyword evidence="2 4" id="KW-0560">Oxidoreductase</keyword>
<evidence type="ECO:0000256" key="4">
    <source>
        <dbReference type="RuleBase" id="RU003345"/>
    </source>
</evidence>
<evidence type="ECO:0000256" key="3">
    <source>
        <dbReference type="PROSITE-ProRule" id="PRU10007"/>
    </source>
</evidence>
<dbReference type="Gene3D" id="3.40.309.10">
    <property type="entry name" value="Aldehyde Dehydrogenase, Chain A, domain 2"/>
    <property type="match status" value="2"/>
</dbReference>
<reference evidence="6 7" key="1">
    <citation type="submission" date="2017-11" db="EMBL/GenBank/DDBJ databases">
        <title>Complete genome of Rhizobium leguminosarum Norway, an ineffective micro-symbiont.</title>
        <authorList>
            <person name="Hoffrichter A."/>
            <person name="Liang J."/>
            <person name="Brachmann A."/>
            <person name="Marin M."/>
        </authorList>
    </citation>
    <scope>NUCLEOTIDE SEQUENCE [LARGE SCALE GENOMIC DNA]</scope>
    <source>
        <strain evidence="6 7">Norway</strain>
    </source>
</reference>
<gene>
    <name evidence="6" type="ORF">CUJ84_Chr002254</name>
</gene>
<dbReference type="EMBL" id="CP025012">
    <property type="protein sequence ID" value="AUW42615.1"/>
    <property type="molecule type" value="Genomic_DNA"/>
</dbReference>
<dbReference type="Pfam" id="PF00171">
    <property type="entry name" value="Aldedh"/>
    <property type="match status" value="1"/>
</dbReference>
<dbReference type="PROSITE" id="PS00687">
    <property type="entry name" value="ALDEHYDE_DEHYDR_GLU"/>
    <property type="match status" value="1"/>
</dbReference>
<evidence type="ECO:0000313" key="7">
    <source>
        <dbReference type="Proteomes" id="UP000238523"/>
    </source>
</evidence>
<comment type="similarity">
    <text evidence="1 4">Belongs to the aldehyde dehydrogenase family.</text>
</comment>
<evidence type="ECO:0000256" key="1">
    <source>
        <dbReference type="ARBA" id="ARBA00009986"/>
    </source>
</evidence>
<proteinExistence type="inferred from homology"/>